<accession>A0A0F9U5N2</accession>
<proteinExistence type="predicted"/>
<gene>
    <name evidence="1" type="ORF">LCGC14_0264770</name>
</gene>
<name>A0A0F9U5N2_9ZZZZ</name>
<dbReference type="AlphaFoldDB" id="A0A0F9U5N2"/>
<dbReference type="EMBL" id="LAZR01000143">
    <property type="protein sequence ID" value="KKN86914.1"/>
    <property type="molecule type" value="Genomic_DNA"/>
</dbReference>
<comment type="caution">
    <text evidence="1">The sequence shown here is derived from an EMBL/GenBank/DDBJ whole genome shotgun (WGS) entry which is preliminary data.</text>
</comment>
<reference evidence="1" key="1">
    <citation type="journal article" date="2015" name="Nature">
        <title>Complex archaea that bridge the gap between prokaryotes and eukaryotes.</title>
        <authorList>
            <person name="Spang A."/>
            <person name="Saw J.H."/>
            <person name="Jorgensen S.L."/>
            <person name="Zaremba-Niedzwiedzka K."/>
            <person name="Martijn J."/>
            <person name="Lind A.E."/>
            <person name="van Eijk R."/>
            <person name="Schleper C."/>
            <person name="Guy L."/>
            <person name="Ettema T.J."/>
        </authorList>
    </citation>
    <scope>NUCLEOTIDE SEQUENCE</scope>
</reference>
<organism evidence="1">
    <name type="scientific">marine sediment metagenome</name>
    <dbReference type="NCBI Taxonomy" id="412755"/>
    <lineage>
        <taxon>unclassified sequences</taxon>
        <taxon>metagenomes</taxon>
        <taxon>ecological metagenomes</taxon>
    </lineage>
</organism>
<protein>
    <submittedName>
        <fullName evidence="1">Uncharacterized protein</fullName>
    </submittedName>
</protein>
<sequence length="99" mass="10621">MSLEKLRSLEEIYATFEDIADGGAPSFLSLQTELLFNMAVDIEFIANQLEVPEIVEDSDGNFYPGAGGVGVFTGGTGESGEGEGVDCDFCVDLECWVLE</sequence>
<evidence type="ECO:0000313" key="1">
    <source>
        <dbReference type="EMBL" id="KKN86914.1"/>
    </source>
</evidence>